<dbReference type="EMBL" id="CM017700">
    <property type="protein sequence ID" value="TYG85208.1"/>
    <property type="molecule type" value="Genomic_DNA"/>
</dbReference>
<accession>A0A5C7IZT8</accession>
<gene>
    <name evidence="1" type="ORF">ES288_1Z013900v1</name>
    <name evidence="2" type="ORF">ES288_A13G034700v1</name>
</gene>
<evidence type="ECO:0000313" key="3">
    <source>
        <dbReference type="Proteomes" id="UP000323506"/>
    </source>
</evidence>
<proteinExistence type="predicted"/>
<sequence length="85" mass="9759">NEAKTSRNRCPVQTRCCLLVLNSFQLKAVVRRKMQQHGPTTYTCPEFSSVYAAAACNPIPYLQPQFLGHRHTVVGKENVWWFSFT</sequence>
<feature type="non-terminal residue" evidence="1">
    <location>
        <position position="1"/>
    </location>
</feature>
<evidence type="ECO:0000313" key="2">
    <source>
        <dbReference type="EMBL" id="TYG85208.1"/>
    </source>
</evidence>
<keyword evidence="3" id="KW-1185">Reference proteome</keyword>
<dbReference type="AlphaFoldDB" id="A0A5C7IZT8"/>
<evidence type="ECO:0000313" key="1">
    <source>
        <dbReference type="EMBL" id="TXG74755.1"/>
    </source>
</evidence>
<reference evidence="1 3" key="1">
    <citation type="submission" date="2019-06" db="EMBL/GenBank/DDBJ databases">
        <title>WGS assembly of Gossypium darwinii.</title>
        <authorList>
            <person name="Chen Z.J."/>
            <person name="Sreedasyam A."/>
            <person name="Ando A."/>
            <person name="Song Q."/>
            <person name="De L."/>
            <person name="Hulse-Kemp A."/>
            <person name="Ding M."/>
            <person name="Ye W."/>
            <person name="Kirkbride R."/>
            <person name="Jenkins J."/>
            <person name="Plott C."/>
            <person name="Lovell J."/>
            <person name="Lin Y.-M."/>
            <person name="Vaughn R."/>
            <person name="Liu B."/>
            <person name="Li W."/>
            <person name="Simpson S."/>
            <person name="Scheffler B."/>
            <person name="Saski C."/>
            <person name="Grover C."/>
            <person name="Hu G."/>
            <person name="Conover J."/>
            <person name="Carlson J."/>
            <person name="Shu S."/>
            <person name="Boston L."/>
            <person name="Williams M."/>
            <person name="Peterson D."/>
            <person name="Mcgee K."/>
            <person name="Jones D."/>
            <person name="Wendel J."/>
            <person name="Stelly D."/>
            <person name="Grimwood J."/>
            <person name="Schmutz J."/>
        </authorList>
    </citation>
    <scope>NUCLEOTIDE SEQUENCE [LARGE SCALE GENOMIC DNA]</scope>
    <source>
        <strain evidence="1">1808015.09</strain>
    </source>
</reference>
<name>A0A5C7IZT8_GOSDA</name>
<dbReference type="EMBL" id="ML700938">
    <property type="protein sequence ID" value="TXG74755.1"/>
    <property type="molecule type" value="Genomic_DNA"/>
</dbReference>
<protein>
    <submittedName>
        <fullName evidence="1">Uncharacterized protein</fullName>
    </submittedName>
</protein>
<dbReference type="Proteomes" id="UP000323506">
    <property type="component" value="Chromosome A13"/>
</dbReference>
<organism evidence="1 3">
    <name type="scientific">Gossypium darwinii</name>
    <name type="common">Darwin's cotton</name>
    <name type="synonym">Gossypium barbadense var. darwinii</name>
    <dbReference type="NCBI Taxonomy" id="34276"/>
    <lineage>
        <taxon>Eukaryota</taxon>
        <taxon>Viridiplantae</taxon>
        <taxon>Streptophyta</taxon>
        <taxon>Embryophyta</taxon>
        <taxon>Tracheophyta</taxon>
        <taxon>Spermatophyta</taxon>
        <taxon>Magnoliopsida</taxon>
        <taxon>eudicotyledons</taxon>
        <taxon>Gunneridae</taxon>
        <taxon>Pentapetalae</taxon>
        <taxon>rosids</taxon>
        <taxon>malvids</taxon>
        <taxon>Malvales</taxon>
        <taxon>Malvaceae</taxon>
        <taxon>Malvoideae</taxon>
        <taxon>Gossypium</taxon>
    </lineage>
</organism>